<feature type="compositionally biased region" description="Low complexity" evidence="1">
    <location>
        <begin position="27"/>
        <end position="41"/>
    </location>
</feature>
<protein>
    <submittedName>
        <fullName evidence="3">Leucine-rich repeat domain-containing protein</fullName>
    </submittedName>
</protein>
<proteinExistence type="predicted"/>
<dbReference type="Pfam" id="PF13306">
    <property type="entry name" value="LRR_5"/>
    <property type="match status" value="1"/>
</dbReference>
<feature type="chain" id="PRO_5047489276" evidence="2">
    <location>
        <begin position="24"/>
        <end position="238"/>
    </location>
</feature>
<sequence>MSKMNKKLPALFLTLVLVLGMTACGGKTTDGTTGSTDNTVTAEEEDHKTQNTKVDPNSPITEEMLRNHAVAPAEDFTYDVEENGIKIRSYTGSDTVVVIPAEIEGKPVTALYNYVFGNDSPVRAVLIPESVKEIEEVFINNETVELVICEGVTRTLGLTFGFCSNLQQVIFGKDLQELGGIGTFGNCSKLKELHFTQALTNIDDEMCFEGCDNLTIYGPADSYIESFAKEYGIPFVVE</sequence>
<dbReference type="RefSeq" id="WP_240607301.1">
    <property type="nucleotide sequence ID" value="NZ_JAKVPQ010000001.1"/>
</dbReference>
<dbReference type="InterPro" id="IPR032675">
    <property type="entry name" value="LRR_dom_sf"/>
</dbReference>
<comment type="caution">
    <text evidence="3">The sequence shown here is derived from an EMBL/GenBank/DDBJ whole genome shotgun (WGS) entry which is preliminary data.</text>
</comment>
<dbReference type="EMBL" id="JAKVPQ010000001">
    <property type="protein sequence ID" value="MCH4283798.1"/>
    <property type="molecule type" value="Genomic_DNA"/>
</dbReference>
<accession>A0ABS9R3T6</accession>
<evidence type="ECO:0000313" key="3">
    <source>
        <dbReference type="EMBL" id="MCH4283798.1"/>
    </source>
</evidence>
<evidence type="ECO:0000256" key="1">
    <source>
        <dbReference type="SAM" id="MobiDB-lite"/>
    </source>
</evidence>
<feature type="region of interest" description="Disordered" evidence="1">
    <location>
        <begin position="27"/>
        <end position="58"/>
    </location>
</feature>
<evidence type="ECO:0000313" key="4">
    <source>
        <dbReference type="Proteomes" id="UP001202402"/>
    </source>
</evidence>
<dbReference type="InterPro" id="IPR026906">
    <property type="entry name" value="LRR_5"/>
</dbReference>
<dbReference type="Proteomes" id="UP001202402">
    <property type="component" value="Unassembled WGS sequence"/>
</dbReference>
<keyword evidence="2" id="KW-0732">Signal</keyword>
<feature type="signal peptide" evidence="2">
    <location>
        <begin position="1"/>
        <end position="23"/>
    </location>
</feature>
<gene>
    <name evidence="3" type="ORF">LQE99_01460</name>
</gene>
<evidence type="ECO:0000256" key="2">
    <source>
        <dbReference type="SAM" id="SignalP"/>
    </source>
</evidence>
<dbReference type="PROSITE" id="PS51257">
    <property type="entry name" value="PROKAR_LIPOPROTEIN"/>
    <property type="match status" value="1"/>
</dbReference>
<name>A0ABS9R3T6_9FIRM</name>
<dbReference type="Gene3D" id="3.80.10.10">
    <property type="entry name" value="Ribonuclease Inhibitor"/>
    <property type="match status" value="1"/>
</dbReference>
<keyword evidence="4" id="KW-1185">Reference proteome</keyword>
<reference evidence="3 4" key="1">
    <citation type="submission" date="2022-02" db="EMBL/GenBank/DDBJ databases">
        <title>Genome of Erysipelotrichaceae sp. nov. NSJ-176 isolated from human feces.</title>
        <authorList>
            <person name="Abdugheni R."/>
        </authorList>
    </citation>
    <scope>NUCLEOTIDE SEQUENCE [LARGE SCALE GENOMIC DNA]</scope>
    <source>
        <strain evidence="3 4">NSJ-176</strain>
    </source>
</reference>
<organism evidence="3 4">
    <name type="scientific">Amedibacillus hominis</name>
    <dbReference type="NCBI Taxonomy" id="2897776"/>
    <lineage>
        <taxon>Bacteria</taxon>
        <taxon>Bacillati</taxon>
        <taxon>Bacillota</taxon>
        <taxon>Erysipelotrichia</taxon>
        <taxon>Erysipelotrichales</taxon>
        <taxon>Erysipelotrichaceae</taxon>
        <taxon>Amedibacillus</taxon>
    </lineage>
</organism>